<feature type="compositionally biased region" description="Basic and acidic residues" evidence="1">
    <location>
        <begin position="31"/>
        <end position="48"/>
    </location>
</feature>
<keyword evidence="3" id="KW-1185">Reference proteome</keyword>
<sequence length="107" mass="12582">MDKRKKKLEFWAKVESVLQHDSLCVTTPRPKSKELRKSIRHRNMDSVSRHRMQYTQNSKISEFVTTSNLDVTTMANRQGCRDKEPLCRDIAAIFYRVDPTRSRNPDA</sequence>
<dbReference type="AlphaFoldDB" id="A0A9D3ZEN7"/>
<dbReference type="EMBL" id="JAIQCV010000013">
    <property type="protein sequence ID" value="KAH1031012.1"/>
    <property type="molecule type" value="Genomic_DNA"/>
</dbReference>
<reference evidence="2 3" key="1">
    <citation type="journal article" date="2021" name="Plant Biotechnol. J.">
        <title>Multi-omics assisted identification of the key and species-specific regulatory components of drought-tolerant mechanisms in Gossypium stocksii.</title>
        <authorList>
            <person name="Yu D."/>
            <person name="Ke L."/>
            <person name="Zhang D."/>
            <person name="Wu Y."/>
            <person name="Sun Y."/>
            <person name="Mei J."/>
            <person name="Sun J."/>
            <person name="Sun Y."/>
        </authorList>
    </citation>
    <scope>NUCLEOTIDE SEQUENCE [LARGE SCALE GENOMIC DNA]</scope>
    <source>
        <strain evidence="3">cv. E1</strain>
        <tissue evidence="2">Leaf</tissue>
    </source>
</reference>
<dbReference type="Proteomes" id="UP000828251">
    <property type="component" value="Unassembled WGS sequence"/>
</dbReference>
<feature type="region of interest" description="Disordered" evidence="1">
    <location>
        <begin position="28"/>
        <end position="48"/>
    </location>
</feature>
<accession>A0A9D3ZEN7</accession>
<name>A0A9D3ZEN7_9ROSI</name>
<evidence type="ECO:0000313" key="2">
    <source>
        <dbReference type="EMBL" id="KAH1031012.1"/>
    </source>
</evidence>
<evidence type="ECO:0000256" key="1">
    <source>
        <dbReference type="SAM" id="MobiDB-lite"/>
    </source>
</evidence>
<comment type="caution">
    <text evidence="2">The sequence shown here is derived from an EMBL/GenBank/DDBJ whole genome shotgun (WGS) entry which is preliminary data.</text>
</comment>
<proteinExistence type="predicted"/>
<protein>
    <submittedName>
        <fullName evidence="2">Uncharacterized protein</fullName>
    </submittedName>
</protein>
<organism evidence="2 3">
    <name type="scientific">Gossypium stocksii</name>
    <dbReference type="NCBI Taxonomy" id="47602"/>
    <lineage>
        <taxon>Eukaryota</taxon>
        <taxon>Viridiplantae</taxon>
        <taxon>Streptophyta</taxon>
        <taxon>Embryophyta</taxon>
        <taxon>Tracheophyta</taxon>
        <taxon>Spermatophyta</taxon>
        <taxon>Magnoliopsida</taxon>
        <taxon>eudicotyledons</taxon>
        <taxon>Gunneridae</taxon>
        <taxon>Pentapetalae</taxon>
        <taxon>rosids</taxon>
        <taxon>malvids</taxon>
        <taxon>Malvales</taxon>
        <taxon>Malvaceae</taxon>
        <taxon>Malvoideae</taxon>
        <taxon>Gossypium</taxon>
    </lineage>
</organism>
<gene>
    <name evidence="2" type="ORF">J1N35_043186</name>
</gene>
<evidence type="ECO:0000313" key="3">
    <source>
        <dbReference type="Proteomes" id="UP000828251"/>
    </source>
</evidence>